<protein>
    <recommendedName>
        <fullName evidence="4">Secreted protein</fullName>
    </recommendedName>
</protein>
<reference evidence="2" key="1">
    <citation type="submission" date="2020-06" db="EMBL/GenBank/DDBJ databases">
        <title>WGS assembly of Ceratodon purpureus strain R40.</title>
        <authorList>
            <person name="Carey S.B."/>
            <person name="Jenkins J."/>
            <person name="Shu S."/>
            <person name="Lovell J.T."/>
            <person name="Sreedasyam A."/>
            <person name="Maumus F."/>
            <person name="Tiley G.P."/>
            <person name="Fernandez-Pozo N."/>
            <person name="Barry K."/>
            <person name="Chen C."/>
            <person name="Wang M."/>
            <person name="Lipzen A."/>
            <person name="Daum C."/>
            <person name="Saski C.A."/>
            <person name="Payton A.C."/>
            <person name="Mcbreen J.C."/>
            <person name="Conrad R.E."/>
            <person name="Kollar L.M."/>
            <person name="Olsson S."/>
            <person name="Huttunen S."/>
            <person name="Landis J.B."/>
            <person name="Wickett N.J."/>
            <person name="Johnson M.G."/>
            <person name="Rensing S.A."/>
            <person name="Grimwood J."/>
            <person name="Schmutz J."/>
            <person name="Mcdaniel S.F."/>
        </authorList>
    </citation>
    <scope>NUCLEOTIDE SEQUENCE</scope>
    <source>
        <strain evidence="2">R40</strain>
    </source>
</reference>
<evidence type="ECO:0000256" key="1">
    <source>
        <dbReference type="SAM" id="SignalP"/>
    </source>
</evidence>
<sequence>MYFTILNLIIMLSFSFSKPCSYVCVCMLSWSQRAPFGVLREPLQKTPPSTAPFGIVVMRSTCTVQHLHLHVCVVQALNPCTIHRSGYACNLCSSCMPGTS</sequence>
<dbReference type="AlphaFoldDB" id="A0A8T0IH94"/>
<evidence type="ECO:0008006" key="4">
    <source>
        <dbReference type="Google" id="ProtNLM"/>
    </source>
</evidence>
<gene>
    <name evidence="2" type="ORF">KC19_3G040900</name>
</gene>
<accession>A0A8T0IH94</accession>
<feature type="chain" id="PRO_5035810981" description="Secreted protein" evidence="1">
    <location>
        <begin position="18"/>
        <end position="100"/>
    </location>
</feature>
<keyword evidence="3" id="KW-1185">Reference proteome</keyword>
<keyword evidence="1" id="KW-0732">Signal</keyword>
<evidence type="ECO:0000313" key="3">
    <source>
        <dbReference type="Proteomes" id="UP000822688"/>
    </source>
</evidence>
<dbReference type="Proteomes" id="UP000822688">
    <property type="component" value="Chromosome 3"/>
</dbReference>
<comment type="caution">
    <text evidence="2">The sequence shown here is derived from an EMBL/GenBank/DDBJ whole genome shotgun (WGS) entry which is preliminary data.</text>
</comment>
<evidence type="ECO:0000313" key="2">
    <source>
        <dbReference type="EMBL" id="KAG0582187.1"/>
    </source>
</evidence>
<feature type="signal peptide" evidence="1">
    <location>
        <begin position="1"/>
        <end position="17"/>
    </location>
</feature>
<dbReference type="EMBL" id="CM026423">
    <property type="protein sequence ID" value="KAG0582187.1"/>
    <property type="molecule type" value="Genomic_DNA"/>
</dbReference>
<organism evidence="2 3">
    <name type="scientific">Ceratodon purpureus</name>
    <name type="common">Fire moss</name>
    <name type="synonym">Dicranum purpureum</name>
    <dbReference type="NCBI Taxonomy" id="3225"/>
    <lineage>
        <taxon>Eukaryota</taxon>
        <taxon>Viridiplantae</taxon>
        <taxon>Streptophyta</taxon>
        <taxon>Embryophyta</taxon>
        <taxon>Bryophyta</taxon>
        <taxon>Bryophytina</taxon>
        <taxon>Bryopsida</taxon>
        <taxon>Dicranidae</taxon>
        <taxon>Pseudoditrichales</taxon>
        <taxon>Ditrichaceae</taxon>
        <taxon>Ceratodon</taxon>
    </lineage>
</organism>
<name>A0A8T0IH94_CERPU</name>
<proteinExistence type="predicted"/>